<feature type="region of interest" description="Disordered" evidence="1">
    <location>
        <begin position="467"/>
        <end position="489"/>
    </location>
</feature>
<name>A0A316MB81_9CLOT</name>
<accession>A0A316MB81</accession>
<dbReference type="Pfam" id="PF05133">
    <property type="entry name" value="SPP1_portal"/>
    <property type="match status" value="1"/>
</dbReference>
<dbReference type="InterPro" id="IPR021145">
    <property type="entry name" value="Portal_protein_SPP1_Gp6-like"/>
</dbReference>
<dbReference type="InterPro" id="IPR006428">
    <property type="entry name" value="Portal_SPP1-type"/>
</dbReference>
<dbReference type="AlphaFoldDB" id="A0A316MB81"/>
<dbReference type="NCBIfam" id="TIGR01538">
    <property type="entry name" value="portal_SPP1"/>
    <property type="match status" value="1"/>
</dbReference>
<proteinExistence type="predicted"/>
<dbReference type="EMBL" id="QAMZ01000031">
    <property type="protein sequence ID" value="PWL53773.1"/>
    <property type="molecule type" value="Genomic_DNA"/>
</dbReference>
<evidence type="ECO:0000256" key="1">
    <source>
        <dbReference type="SAM" id="MobiDB-lite"/>
    </source>
</evidence>
<protein>
    <submittedName>
        <fullName evidence="2">Phage portal protein</fullName>
    </submittedName>
</protein>
<sequence length="489" mass="55980">MGIKDIWNKIRKGVKAGVMAVQENNSLTDNKVVALINDFNSSKKRQLMTVGQKYYEVDNDILKRKITKKVKGAEVEETYKANNKLAHSKYKNMVDEKVAYLLSRDYSLSCENEEYVKKVKDVLGKHFQYQLSGLGYEASNKGIAWLQAYVDLEGNFKTMIIPSEQCIPVWRDNSHTELESMIRVYETVTWEYDKKKTITNVEVWTTEGVSYYRLEGKLLIADYDKNNDNNGPVAHYKKGEEWYSWGRVPFIAFKNNRIELPDIKFVKSLLDAYDLSRSEAANYVEEVKNLIFILKGYGGEDISEFMRVLNEDRAIPIDDPKEGGVDALTPQMDITALREHYEQLKRDLIEDGQSINKDLDKFGSAPSGVALKFMYSGLDLKCNALETEFKMGFENLLYFINIYLSESSLGTYKNVDLDILFNRDMEINESEVIDNCQKSKGTISDKTIIANHPWVKDVEAEEKALEEQTKANLPFQDKIPIGGGGTNEE</sequence>
<gene>
    <name evidence="2" type="ORF">DBY38_06585</name>
</gene>
<reference evidence="2 3" key="1">
    <citation type="submission" date="2018-03" db="EMBL/GenBank/DDBJ databases">
        <title>The uncultured portion of the human microbiome is neutrally assembled.</title>
        <authorList>
            <person name="Jeraldo P."/>
            <person name="Boardman L."/>
            <person name="White B.A."/>
            <person name="Nelson H."/>
            <person name="Goldenfeld N."/>
            <person name="Chia N."/>
        </authorList>
    </citation>
    <scope>NUCLEOTIDE SEQUENCE [LARGE SCALE GENOMIC DNA]</scope>
    <source>
        <strain evidence="2">CIM:MAG 903</strain>
    </source>
</reference>
<evidence type="ECO:0000313" key="3">
    <source>
        <dbReference type="Proteomes" id="UP000246114"/>
    </source>
</evidence>
<evidence type="ECO:0000313" key="2">
    <source>
        <dbReference type="EMBL" id="PWL53773.1"/>
    </source>
</evidence>
<comment type="caution">
    <text evidence="2">The sequence shown here is derived from an EMBL/GenBank/DDBJ whole genome shotgun (WGS) entry which is preliminary data.</text>
</comment>
<organism evidence="2 3">
    <name type="scientific">Clostridium cadaveris</name>
    <dbReference type="NCBI Taxonomy" id="1529"/>
    <lineage>
        <taxon>Bacteria</taxon>
        <taxon>Bacillati</taxon>
        <taxon>Bacillota</taxon>
        <taxon>Clostridia</taxon>
        <taxon>Eubacteriales</taxon>
        <taxon>Clostridiaceae</taxon>
        <taxon>Clostridium</taxon>
    </lineage>
</organism>
<dbReference type="Proteomes" id="UP000246114">
    <property type="component" value="Unassembled WGS sequence"/>
</dbReference>